<dbReference type="EMBL" id="SDMP01000013">
    <property type="protein sequence ID" value="RYR18935.1"/>
    <property type="molecule type" value="Genomic_DNA"/>
</dbReference>
<evidence type="ECO:0000313" key="3">
    <source>
        <dbReference type="Proteomes" id="UP000289738"/>
    </source>
</evidence>
<keyword evidence="3" id="KW-1185">Reference proteome</keyword>
<evidence type="ECO:0000256" key="1">
    <source>
        <dbReference type="SAM" id="MobiDB-lite"/>
    </source>
</evidence>
<feature type="compositionally biased region" description="Polar residues" evidence="1">
    <location>
        <begin position="33"/>
        <end position="47"/>
    </location>
</feature>
<sequence>MTFMATVKLTLIWALDDGRLGKLGTCREGPKGNRSQQAVTNPSTTCDGQDPCPKKDPETGGWEKLAK</sequence>
<comment type="caution">
    <text evidence="2">The sequence shown here is derived from an EMBL/GenBank/DDBJ whole genome shotgun (WGS) entry which is preliminary data.</text>
</comment>
<name>A0A444ZXH0_ARAHY</name>
<reference evidence="2 3" key="1">
    <citation type="submission" date="2019-01" db="EMBL/GenBank/DDBJ databases">
        <title>Sequencing of cultivated peanut Arachis hypogaea provides insights into genome evolution and oil improvement.</title>
        <authorList>
            <person name="Chen X."/>
        </authorList>
    </citation>
    <scope>NUCLEOTIDE SEQUENCE [LARGE SCALE GENOMIC DNA]</scope>
    <source>
        <strain evidence="3">cv. Fuhuasheng</strain>
        <tissue evidence="2">Leaves</tissue>
    </source>
</reference>
<proteinExistence type="predicted"/>
<accession>A0A444ZXH0</accession>
<dbReference type="Proteomes" id="UP000289738">
    <property type="component" value="Chromosome B03"/>
</dbReference>
<organism evidence="2 3">
    <name type="scientific">Arachis hypogaea</name>
    <name type="common">Peanut</name>
    <dbReference type="NCBI Taxonomy" id="3818"/>
    <lineage>
        <taxon>Eukaryota</taxon>
        <taxon>Viridiplantae</taxon>
        <taxon>Streptophyta</taxon>
        <taxon>Embryophyta</taxon>
        <taxon>Tracheophyta</taxon>
        <taxon>Spermatophyta</taxon>
        <taxon>Magnoliopsida</taxon>
        <taxon>eudicotyledons</taxon>
        <taxon>Gunneridae</taxon>
        <taxon>Pentapetalae</taxon>
        <taxon>rosids</taxon>
        <taxon>fabids</taxon>
        <taxon>Fabales</taxon>
        <taxon>Fabaceae</taxon>
        <taxon>Papilionoideae</taxon>
        <taxon>50 kb inversion clade</taxon>
        <taxon>dalbergioids sensu lato</taxon>
        <taxon>Dalbergieae</taxon>
        <taxon>Pterocarpus clade</taxon>
        <taxon>Arachis</taxon>
    </lineage>
</organism>
<protein>
    <submittedName>
        <fullName evidence="2">Uncharacterized protein</fullName>
    </submittedName>
</protein>
<feature type="region of interest" description="Disordered" evidence="1">
    <location>
        <begin position="26"/>
        <end position="67"/>
    </location>
</feature>
<gene>
    <name evidence="2" type="ORF">Ahy_B03g063557</name>
</gene>
<dbReference type="AlphaFoldDB" id="A0A444ZXH0"/>
<evidence type="ECO:0000313" key="2">
    <source>
        <dbReference type="EMBL" id="RYR18935.1"/>
    </source>
</evidence>